<accession>A0A5C5XIJ4</accession>
<dbReference type="EMBL" id="SJPG01000001">
    <property type="protein sequence ID" value="TWT62143.1"/>
    <property type="molecule type" value="Genomic_DNA"/>
</dbReference>
<dbReference type="AlphaFoldDB" id="A0A5C5XIJ4"/>
<evidence type="ECO:0000313" key="2">
    <source>
        <dbReference type="Proteomes" id="UP000316095"/>
    </source>
</evidence>
<organism evidence="1 2">
    <name type="scientific">Rubinisphaera italica</name>
    <dbReference type="NCBI Taxonomy" id="2527969"/>
    <lineage>
        <taxon>Bacteria</taxon>
        <taxon>Pseudomonadati</taxon>
        <taxon>Planctomycetota</taxon>
        <taxon>Planctomycetia</taxon>
        <taxon>Planctomycetales</taxon>
        <taxon>Planctomycetaceae</taxon>
        <taxon>Rubinisphaera</taxon>
    </lineage>
</organism>
<comment type="caution">
    <text evidence="1">The sequence shown here is derived from an EMBL/GenBank/DDBJ whole genome shotgun (WGS) entry which is preliminary data.</text>
</comment>
<name>A0A5C5XIJ4_9PLAN</name>
<dbReference type="RefSeq" id="WP_146504034.1">
    <property type="nucleotide sequence ID" value="NZ_SJPG01000001.1"/>
</dbReference>
<reference evidence="1 2" key="1">
    <citation type="submission" date="2019-02" db="EMBL/GenBank/DDBJ databases">
        <title>Deep-cultivation of Planctomycetes and their phenomic and genomic characterization uncovers novel biology.</title>
        <authorList>
            <person name="Wiegand S."/>
            <person name="Jogler M."/>
            <person name="Boedeker C."/>
            <person name="Pinto D."/>
            <person name="Vollmers J."/>
            <person name="Rivas-Marin E."/>
            <person name="Kohn T."/>
            <person name="Peeters S.H."/>
            <person name="Heuer A."/>
            <person name="Rast P."/>
            <person name="Oberbeckmann S."/>
            <person name="Bunk B."/>
            <person name="Jeske O."/>
            <person name="Meyerdierks A."/>
            <person name="Storesund J.E."/>
            <person name="Kallscheuer N."/>
            <person name="Luecker S."/>
            <person name="Lage O.M."/>
            <person name="Pohl T."/>
            <person name="Merkel B.J."/>
            <person name="Hornburger P."/>
            <person name="Mueller R.-W."/>
            <person name="Bruemmer F."/>
            <person name="Labrenz M."/>
            <person name="Spormann A.M."/>
            <person name="Op Den Camp H."/>
            <person name="Overmann J."/>
            <person name="Amann R."/>
            <person name="Jetten M.S.M."/>
            <person name="Mascher T."/>
            <person name="Medema M.H."/>
            <person name="Devos D.P."/>
            <person name="Kaster A.-K."/>
            <person name="Ovreas L."/>
            <person name="Rohde M."/>
            <person name="Galperin M.Y."/>
            <person name="Jogler C."/>
        </authorList>
    </citation>
    <scope>NUCLEOTIDE SEQUENCE [LARGE SCALE GENOMIC DNA]</scope>
    <source>
        <strain evidence="1 2">Pan54</strain>
    </source>
</reference>
<dbReference type="Proteomes" id="UP000316095">
    <property type="component" value="Unassembled WGS sequence"/>
</dbReference>
<proteinExistence type="predicted"/>
<protein>
    <submittedName>
        <fullName evidence="1">Uncharacterized protein</fullName>
    </submittedName>
</protein>
<sequence length="171" mass="18749">MAIAFELVAGFAGDKGAADCCRRWLESRIGPVQIDEYTITIHAPLISGYPYNDPTRFQVLIVPANVGCGVALDETDERIPLSNAQLTRLGVFLYECLRGAPGYQLAMVGWDVDFLLDVDELNTDWASKILDGSFGGIVASKSLLKQLPASKYFVEFDDAHVWIPYTGSEAI</sequence>
<evidence type="ECO:0000313" key="1">
    <source>
        <dbReference type="EMBL" id="TWT62143.1"/>
    </source>
</evidence>
<gene>
    <name evidence="1" type="ORF">Pan54_28830</name>
</gene>
<dbReference type="OrthoDB" id="454565at2"/>
<keyword evidence="2" id="KW-1185">Reference proteome</keyword>